<dbReference type="GO" id="GO:0072686">
    <property type="term" value="C:mitotic spindle"/>
    <property type="evidence" value="ECO:0007669"/>
    <property type="project" value="InterPro"/>
</dbReference>
<reference evidence="20 21" key="1">
    <citation type="submission" date="2016-03" db="EMBL/GenBank/DDBJ databases">
        <title>Choanephora cucurbitarum.</title>
        <authorList>
            <person name="Min B."/>
            <person name="Park H."/>
            <person name="Park J.-H."/>
            <person name="Shin H.-D."/>
            <person name="Choi I.-G."/>
        </authorList>
    </citation>
    <scope>NUCLEOTIDE SEQUENCE [LARGE SCALE GENOMIC DNA]</scope>
    <source>
        <strain evidence="20 21">KUS-F28377</strain>
    </source>
</reference>
<comment type="similarity">
    <text evidence="4">Belongs to the DASH complex DUO1 family.</text>
</comment>
<dbReference type="PANTHER" id="PTHR28216">
    <property type="entry name" value="DASH COMPLEX SUBUNIT DUO1"/>
    <property type="match status" value="1"/>
</dbReference>
<evidence type="ECO:0000256" key="2">
    <source>
        <dbReference type="ARBA" id="ARBA00004186"/>
    </source>
</evidence>
<dbReference type="GO" id="GO:0051301">
    <property type="term" value="P:cell division"/>
    <property type="evidence" value="ECO:0007669"/>
    <property type="project" value="UniProtKB-KW"/>
</dbReference>
<evidence type="ECO:0000256" key="6">
    <source>
        <dbReference type="ARBA" id="ARBA00022490"/>
    </source>
</evidence>
<evidence type="ECO:0000313" key="20">
    <source>
        <dbReference type="EMBL" id="OBZ86099.1"/>
    </source>
</evidence>
<feature type="region of interest" description="Disordered" evidence="19">
    <location>
        <begin position="126"/>
        <end position="158"/>
    </location>
</feature>
<evidence type="ECO:0000256" key="4">
    <source>
        <dbReference type="ARBA" id="ARBA00005366"/>
    </source>
</evidence>
<dbReference type="OrthoDB" id="5599235at2759"/>
<organism evidence="20 21">
    <name type="scientific">Choanephora cucurbitarum</name>
    <dbReference type="NCBI Taxonomy" id="101091"/>
    <lineage>
        <taxon>Eukaryota</taxon>
        <taxon>Fungi</taxon>
        <taxon>Fungi incertae sedis</taxon>
        <taxon>Mucoromycota</taxon>
        <taxon>Mucoromycotina</taxon>
        <taxon>Mucoromycetes</taxon>
        <taxon>Mucorales</taxon>
        <taxon>Mucorineae</taxon>
        <taxon>Choanephoraceae</taxon>
        <taxon>Choanephoroideae</taxon>
        <taxon>Choanephora</taxon>
    </lineage>
</organism>
<keyword evidence="21" id="KW-1185">Reference proteome</keyword>
<evidence type="ECO:0000256" key="18">
    <source>
        <dbReference type="ARBA" id="ARBA00044358"/>
    </source>
</evidence>
<dbReference type="Proteomes" id="UP000093000">
    <property type="component" value="Unassembled WGS sequence"/>
</dbReference>
<evidence type="ECO:0000256" key="5">
    <source>
        <dbReference type="ARBA" id="ARBA00022454"/>
    </source>
</evidence>
<dbReference type="InterPro" id="IPR013960">
    <property type="entry name" value="DASH_Duo1"/>
</dbReference>
<comment type="subcellular location">
    <subcellularLocation>
        <location evidence="3">Chromosome</location>
        <location evidence="3">Centromere</location>
        <location evidence="3">Kinetochore</location>
    </subcellularLocation>
    <subcellularLocation>
        <location evidence="2">Cytoplasm</location>
        <location evidence="2">Cytoskeleton</location>
        <location evidence="2">Spindle</location>
    </subcellularLocation>
    <subcellularLocation>
        <location evidence="1">Nucleus</location>
    </subcellularLocation>
</comment>
<keyword evidence="8" id="KW-0493">Microtubule</keyword>
<dbReference type="STRING" id="101091.A0A1C7NBG9"/>
<dbReference type="EMBL" id="LUGH01000328">
    <property type="protein sequence ID" value="OBZ86099.1"/>
    <property type="molecule type" value="Genomic_DNA"/>
</dbReference>
<keyword evidence="10" id="KW-0159">Chromosome partition</keyword>
<evidence type="ECO:0000256" key="19">
    <source>
        <dbReference type="SAM" id="MobiDB-lite"/>
    </source>
</evidence>
<dbReference type="Pfam" id="PF08651">
    <property type="entry name" value="DASH_Duo1"/>
    <property type="match status" value="1"/>
</dbReference>
<gene>
    <name evidence="20" type="ORF">A0J61_05846</name>
</gene>
<evidence type="ECO:0000256" key="3">
    <source>
        <dbReference type="ARBA" id="ARBA00004629"/>
    </source>
</evidence>
<evidence type="ECO:0000256" key="14">
    <source>
        <dbReference type="ARBA" id="ARBA00023242"/>
    </source>
</evidence>
<evidence type="ECO:0000256" key="11">
    <source>
        <dbReference type="ARBA" id="ARBA00022838"/>
    </source>
</evidence>
<dbReference type="GO" id="GO:0007059">
    <property type="term" value="P:chromosome segregation"/>
    <property type="evidence" value="ECO:0007669"/>
    <property type="project" value="UniProtKB-KW"/>
</dbReference>
<accession>A0A1C7NBG9</accession>
<comment type="caution">
    <text evidence="20">The sequence shown here is derived from an EMBL/GenBank/DDBJ whole genome shotgun (WGS) entry which is preliminary data.</text>
</comment>
<evidence type="ECO:0000256" key="13">
    <source>
        <dbReference type="ARBA" id="ARBA00023212"/>
    </source>
</evidence>
<keyword evidence="13" id="KW-0206">Cytoskeleton</keyword>
<keyword evidence="14" id="KW-0539">Nucleus</keyword>
<evidence type="ECO:0000256" key="7">
    <source>
        <dbReference type="ARBA" id="ARBA00022618"/>
    </source>
</evidence>
<keyword evidence="5" id="KW-0158">Chromosome</keyword>
<evidence type="ECO:0000256" key="9">
    <source>
        <dbReference type="ARBA" id="ARBA00022776"/>
    </source>
</evidence>
<keyword evidence="12" id="KW-0175">Coiled coil</keyword>
<keyword evidence="16" id="KW-0137">Centromere</keyword>
<evidence type="ECO:0000313" key="21">
    <source>
        <dbReference type="Proteomes" id="UP000093000"/>
    </source>
</evidence>
<evidence type="ECO:0000256" key="17">
    <source>
        <dbReference type="ARBA" id="ARBA00044152"/>
    </source>
</evidence>
<keyword evidence="15" id="KW-0131">Cell cycle</keyword>
<dbReference type="GO" id="GO:0042729">
    <property type="term" value="C:DASH complex"/>
    <property type="evidence" value="ECO:0007669"/>
    <property type="project" value="InterPro"/>
</dbReference>
<name>A0A1C7NBG9_9FUNG</name>
<dbReference type="AlphaFoldDB" id="A0A1C7NBG9"/>
<dbReference type="PANTHER" id="PTHR28216:SF1">
    <property type="entry name" value="DASH COMPLEX SUBUNIT DUO1"/>
    <property type="match status" value="1"/>
</dbReference>
<keyword evidence="9" id="KW-0498">Mitosis</keyword>
<evidence type="ECO:0000256" key="8">
    <source>
        <dbReference type="ARBA" id="ARBA00022701"/>
    </source>
</evidence>
<evidence type="ECO:0000256" key="15">
    <source>
        <dbReference type="ARBA" id="ARBA00023306"/>
    </source>
</evidence>
<feature type="region of interest" description="Disordered" evidence="19">
    <location>
        <begin position="1"/>
        <end position="32"/>
    </location>
</feature>
<evidence type="ECO:0000256" key="1">
    <source>
        <dbReference type="ARBA" id="ARBA00004123"/>
    </source>
</evidence>
<evidence type="ECO:0000256" key="12">
    <source>
        <dbReference type="ARBA" id="ARBA00023054"/>
    </source>
</evidence>
<protein>
    <recommendedName>
        <fullName evidence="17">DASH complex subunit DUO1</fullName>
    </recommendedName>
    <alternativeName>
        <fullName evidence="18">Outer kinetochore protein DUO1</fullName>
    </alternativeName>
</protein>
<feature type="compositionally biased region" description="Basic and acidic residues" evidence="19">
    <location>
        <begin position="132"/>
        <end position="148"/>
    </location>
</feature>
<keyword evidence="11" id="KW-0995">Kinetochore</keyword>
<keyword evidence="7" id="KW-0132">Cell division</keyword>
<evidence type="ECO:0000256" key="16">
    <source>
        <dbReference type="ARBA" id="ARBA00023328"/>
    </source>
</evidence>
<dbReference type="InParanoid" id="A0A1C7NBG9"/>
<dbReference type="GO" id="GO:0000278">
    <property type="term" value="P:mitotic cell cycle"/>
    <property type="evidence" value="ECO:0007669"/>
    <property type="project" value="InterPro"/>
</dbReference>
<proteinExistence type="inferred from homology"/>
<sequence length="158" mass="17882">MVSQGNNENRFRQPLPITPLPATPIHATPSHRQSTALRIAGRRSTFLVAPEDLSKPPIENPNNSSAYNEQLRQEYETLKSLNSTLETVIESTKGTSLKMKDFGDSVKQASHLLDMWISVQKRAQDTYSVMEEMSRESTKKRSAAHDNRNTANKKKRED</sequence>
<evidence type="ECO:0000256" key="10">
    <source>
        <dbReference type="ARBA" id="ARBA00022829"/>
    </source>
</evidence>
<keyword evidence="6" id="KW-0963">Cytoplasm</keyword>
<dbReference type="GO" id="GO:0005874">
    <property type="term" value="C:microtubule"/>
    <property type="evidence" value="ECO:0007669"/>
    <property type="project" value="UniProtKB-KW"/>
</dbReference>